<proteinExistence type="predicted"/>
<evidence type="ECO:0000313" key="2">
    <source>
        <dbReference type="EMBL" id="KAH3860137.1"/>
    </source>
</evidence>
<dbReference type="GO" id="GO:0004857">
    <property type="term" value="F:enzyme inhibitor activity"/>
    <property type="evidence" value="ECO:0007669"/>
    <property type="project" value="InterPro"/>
</dbReference>
<organism evidence="2 3">
    <name type="scientific">Dreissena polymorpha</name>
    <name type="common">Zebra mussel</name>
    <name type="synonym">Mytilus polymorpha</name>
    <dbReference type="NCBI Taxonomy" id="45954"/>
    <lineage>
        <taxon>Eukaryota</taxon>
        <taxon>Metazoa</taxon>
        <taxon>Spiralia</taxon>
        <taxon>Lophotrochozoa</taxon>
        <taxon>Mollusca</taxon>
        <taxon>Bivalvia</taxon>
        <taxon>Autobranchia</taxon>
        <taxon>Heteroconchia</taxon>
        <taxon>Euheterodonta</taxon>
        <taxon>Imparidentia</taxon>
        <taxon>Neoheterodontei</taxon>
        <taxon>Myida</taxon>
        <taxon>Dreissenoidea</taxon>
        <taxon>Dreissenidae</taxon>
        <taxon>Dreissena</taxon>
    </lineage>
</organism>
<accession>A0A9D4LJZ1</accession>
<dbReference type="SUPFAM" id="SSF57262">
    <property type="entry name" value="Leech antihemostatic proteins"/>
    <property type="match status" value="1"/>
</dbReference>
<reference evidence="2" key="2">
    <citation type="submission" date="2020-11" db="EMBL/GenBank/DDBJ databases">
        <authorList>
            <person name="McCartney M.A."/>
            <person name="Auch B."/>
            <person name="Kono T."/>
            <person name="Mallez S."/>
            <person name="Becker A."/>
            <person name="Gohl D.M."/>
            <person name="Silverstein K.A.T."/>
            <person name="Koren S."/>
            <person name="Bechman K.B."/>
            <person name="Herman A."/>
            <person name="Abrahante J.E."/>
            <person name="Garbe J."/>
        </authorList>
    </citation>
    <scope>NUCLEOTIDE SEQUENCE</scope>
    <source>
        <strain evidence="2">Duluth1</strain>
        <tissue evidence="2">Whole animal</tissue>
    </source>
</reference>
<keyword evidence="3" id="KW-1185">Reference proteome</keyword>
<keyword evidence="1" id="KW-0732">Signal</keyword>
<dbReference type="OrthoDB" id="6159355at2759"/>
<comment type="caution">
    <text evidence="2">The sequence shown here is derived from an EMBL/GenBank/DDBJ whole genome shotgun (WGS) entry which is preliminary data.</text>
</comment>
<dbReference type="AlphaFoldDB" id="A0A9D4LJZ1"/>
<dbReference type="Proteomes" id="UP000828390">
    <property type="component" value="Unassembled WGS sequence"/>
</dbReference>
<feature type="chain" id="PRO_5038735821" description="Antistasin-like domain-containing protein" evidence="1">
    <location>
        <begin position="25"/>
        <end position="339"/>
    </location>
</feature>
<dbReference type="InterPro" id="IPR011061">
    <property type="entry name" value="Hirudin/antistatin"/>
</dbReference>
<evidence type="ECO:0000313" key="3">
    <source>
        <dbReference type="Proteomes" id="UP000828390"/>
    </source>
</evidence>
<dbReference type="Gene3D" id="2.10.22.10">
    <property type="entry name" value="Antistasin, domain 1"/>
    <property type="match status" value="1"/>
</dbReference>
<protein>
    <recommendedName>
        <fullName evidence="4">Antistasin-like domain-containing protein</fullName>
    </recommendedName>
</protein>
<gene>
    <name evidence="2" type="ORF">DPMN_023028</name>
</gene>
<name>A0A9D4LJZ1_DREPO</name>
<reference evidence="2" key="1">
    <citation type="journal article" date="2019" name="bioRxiv">
        <title>The Genome of the Zebra Mussel, Dreissena polymorpha: A Resource for Invasive Species Research.</title>
        <authorList>
            <person name="McCartney M.A."/>
            <person name="Auch B."/>
            <person name="Kono T."/>
            <person name="Mallez S."/>
            <person name="Zhang Y."/>
            <person name="Obille A."/>
            <person name="Becker A."/>
            <person name="Abrahante J.E."/>
            <person name="Garbe J."/>
            <person name="Badalamenti J.P."/>
            <person name="Herman A."/>
            <person name="Mangelson H."/>
            <person name="Liachko I."/>
            <person name="Sullivan S."/>
            <person name="Sone E.D."/>
            <person name="Koren S."/>
            <person name="Silverstein K.A.T."/>
            <person name="Beckman K.B."/>
            <person name="Gohl D.M."/>
        </authorList>
    </citation>
    <scope>NUCLEOTIDE SEQUENCE</scope>
    <source>
        <strain evidence="2">Duluth1</strain>
        <tissue evidence="2">Whole animal</tissue>
    </source>
</reference>
<dbReference type="EMBL" id="JAIWYP010000002">
    <property type="protein sequence ID" value="KAH3860137.1"/>
    <property type="molecule type" value="Genomic_DNA"/>
</dbReference>
<sequence>MLYLRYGLYLMALGSVLMAPKIRAEEGHGFQHSILRRFLFPTMFPTMGQFCSMCFIQCQNGYLQSSSGCLLCVCAGTNSTTSQSQLGLSTTVMVNGGIFLNNPCNPAVRHCHYQCTLGYKVGTDGCQHCICNEPPSTSGYTETTTAADRVGATTSPPKYASTTPALSISQAPLHTTSLVATVKATSAPFGTAGGFTDPCISTQKTCSKDCLNGYVKGPGGCQYCLCMTVFMVTTTTTTPVPAAGHPLSTPVPHFLDLSPTSEACIMAKVICNDKCPSGFVSRPDDCLYCACHKDDLADDPEEDDFELQTPCLSHRNQCPLQCLKGFVAGPRHCQFCACA</sequence>
<feature type="signal peptide" evidence="1">
    <location>
        <begin position="1"/>
        <end position="24"/>
    </location>
</feature>
<evidence type="ECO:0008006" key="4">
    <source>
        <dbReference type="Google" id="ProtNLM"/>
    </source>
</evidence>
<evidence type="ECO:0000256" key="1">
    <source>
        <dbReference type="SAM" id="SignalP"/>
    </source>
</evidence>